<proteinExistence type="predicted"/>
<feature type="non-terminal residue" evidence="2">
    <location>
        <position position="1"/>
    </location>
</feature>
<feature type="domain" description="4Fe-4S ferredoxin-type" evidence="1">
    <location>
        <begin position="116"/>
        <end position="148"/>
    </location>
</feature>
<gene>
    <name evidence="2" type="ORF">S01H1_46407</name>
</gene>
<sequence length="235" mass="25805">DRVFLEEPTDEAYRKRRELTTLVALVCTGEGPECFCLSAGVDPLQPSGADALLADVGEAYLLKPVSDKGAAIVDALRGLLSEPTEGDLSTLNALVPAKQRDYPFDRVPVGYSELWNSPKWDDLGELCIGCSICTIVCPTCHCFDVEDERSGCSGKRFRAWDTCMSSCFTKMGTGENPRPTKRERVRQRFLHKLSYLRLKTGRIACTGCGRCGAQCPVGIGIEEVISDLAEMKVER</sequence>
<accession>X0UPF9</accession>
<dbReference type="PANTHER" id="PTHR40447">
    <property type="entry name" value="ANAEROBIC SULFITE REDUCTASE SUBUNIT A"/>
    <property type="match status" value="1"/>
</dbReference>
<feature type="domain" description="4Fe-4S ferredoxin-type" evidence="1">
    <location>
        <begin position="194"/>
        <end position="224"/>
    </location>
</feature>
<dbReference type="InterPro" id="IPR017896">
    <property type="entry name" value="4Fe4S_Fe-S-bd"/>
</dbReference>
<reference evidence="2" key="1">
    <citation type="journal article" date="2014" name="Front. Microbiol.">
        <title>High frequency of phylogenetically diverse reductive dehalogenase-homologous genes in deep subseafloor sedimentary metagenomes.</title>
        <authorList>
            <person name="Kawai M."/>
            <person name="Futagami T."/>
            <person name="Toyoda A."/>
            <person name="Takaki Y."/>
            <person name="Nishi S."/>
            <person name="Hori S."/>
            <person name="Arai W."/>
            <person name="Tsubouchi T."/>
            <person name="Morono Y."/>
            <person name="Uchiyama I."/>
            <person name="Ito T."/>
            <person name="Fujiyama A."/>
            <person name="Inagaki F."/>
            <person name="Takami H."/>
        </authorList>
    </citation>
    <scope>NUCLEOTIDE SEQUENCE</scope>
    <source>
        <strain evidence="2">Expedition CK06-06</strain>
    </source>
</reference>
<protein>
    <recommendedName>
        <fullName evidence="1">4Fe-4S ferredoxin-type domain-containing protein</fullName>
    </recommendedName>
</protein>
<name>X0UPF9_9ZZZZ</name>
<dbReference type="EMBL" id="BARS01029716">
    <property type="protein sequence ID" value="GAG07704.1"/>
    <property type="molecule type" value="Genomic_DNA"/>
</dbReference>
<comment type="caution">
    <text evidence="2">The sequence shown here is derived from an EMBL/GenBank/DDBJ whole genome shotgun (WGS) entry which is preliminary data.</text>
</comment>
<evidence type="ECO:0000313" key="2">
    <source>
        <dbReference type="EMBL" id="GAG07704.1"/>
    </source>
</evidence>
<dbReference type="PANTHER" id="PTHR40447:SF1">
    <property type="entry name" value="ANAEROBIC SULFITE REDUCTASE SUBUNIT A"/>
    <property type="match status" value="1"/>
</dbReference>
<organism evidence="2">
    <name type="scientific">marine sediment metagenome</name>
    <dbReference type="NCBI Taxonomy" id="412755"/>
    <lineage>
        <taxon>unclassified sequences</taxon>
        <taxon>metagenomes</taxon>
        <taxon>ecological metagenomes</taxon>
    </lineage>
</organism>
<dbReference type="SUPFAM" id="SSF46548">
    <property type="entry name" value="alpha-helical ferredoxin"/>
    <property type="match status" value="1"/>
</dbReference>
<dbReference type="InterPro" id="IPR017900">
    <property type="entry name" value="4Fe4S_Fe_S_CS"/>
</dbReference>
<evidence type="ECO:0000259" key="1">
    <source>
        <dbReference type="PROSITE" id="PS51379"/>
    </source>
</evidence>
<dbReference type="PROSITE" id="PS00198">
    <property type="entry name" value="4FE4S_FER_1"/>
    <property type="match status" value="2"/>
</dbReference>
<dbReference type="PROSITE" id="PS51379">
    <property type="entry name" value="4FE4S_FER_2"/>
    <property type="match status" value="2"/>
</dbReference>
<dbReference type="AlphaFoldDB" id="X0UPF9"/>
<dbReference type="Pfam" id="PF17179">
    <property type="entry name" value="Fer4_22"/>
    <property type="match status" value="1"/>
</dbReference>